<evidence type="ECO:0000256" key="2">
    <source>
        <dbReference type="ARBA" id="ARBA00022448"/>
    </source>
</evidence>
<dbReference type="GO" id="GO:0043190">
    <property type="term" value="C:ATP-binding cassette (ABC) transporter complex"/>
    <property type="evidence" value="ECO:0007669"/>
    <property type="project" value="InterPro"/>
</dbReference>
<evidence type="ECO:0000256" key="1">
    <source>
        <dbReference type="ARBA" id="ARBA00004651"/>
    </source>
</evidence>
<feature type="transmembrane region" description="Helical" evidence="8">
    <location>
        <begin position="81"/>
        <end position="100"/>
    </location>
</feature>
<dbReference type="InterPro" id="IPR035906">
    <property type="entry name" value="MetI-like_sf"/>
</dbReference>
<dbReference type="Proteomes" id="UP000469952">
    <property type="component" value="Unassembled WGS sequence"/>
</dbReference>
<dbReference type="AlphaFoldDB" id="A0A843Z0U1"/>
<dbReference type="PANTHER" id="PTHR30614:SF0">
    <property type="entry name" value="L-CYSTINE TRANSPORT SYSTEM PERMEASE PROTEIN TCYL"/>
    <property type="match status" value="1"/>
</dbReference>
<keyword evidence="3" id="KW-1003">Cell membrane</keyword>
<dbReference type="EMBL" id="WIPA01000007">
    <property type="protein sequence ID" value="MQR26844.1"/>
    <property type="molecule type" value="Genomic_DNA"/>
</dbReference>
<evidence type="ECO:0000256" key="8">
    <source>
        <dbReference type="RuleBase" id="RU363032"/>
    </source>
</evidence>
<evidence type="ECO:0000313" key="10">
    <source>
        <dbReference type="Proteomes" id="UP000469952"/>
    </source>
</evidence>
<feature type="transmembrane region" description="Helical" evidence="8">
    <location>
        <begin position="189"/>
        <end position="209"/>
    </location>
</feature>
<keyword evidence="5" id="KW-0029">Amino-acid transport</keyword>
<gene>
    <name evidence="9" type="ORF">GFV13_06090</name>
</gene>
<dbReference type="PROSITE" id="PS50928">
    <property type="entry name" value="ABC_TM1"/>
    <property type="match status" value="1"/>
</dbReference>
<evidence type="ECO:0000256" key="7">
    <source>
        <dbReference type="ARBA" id="ARBA00023136"/>
    </source>
</evidence>
<dbReference type="Gene3D" id="1.10.3720.10">
    <property type="entry name" value="MetI-like"/>
    <property type="match status" value="1"/>
</dbReference>
<dbReference type="Pfam" id="PF00528">
    <property type="entry name" value="BPD_transp_1"/>
    <property type="match status" value="1"/>
</dbReference>
<keyword evidence="6 8" id="KW-1133">Transmembrane helix</keyword>
<comment type="similarity">
    <text evidence="8">Belongs to the binding-protein-dependent transport system permease family.</text>
</comment>
<dbReference type="CDD" id="cd06261">
    <property type="entry name" value="TM_PBP2"/>
    <property type="match status" value="1"/>
</dbReference>
<dbReference type="InterPro" id="IPR010065">
    <property type="entry name" value="AA_ABC_transptr_permease_3TM"/>
</dbReference>
<evidence type="ECO:0000256" key="3">
    <source>
        <dbReference type="ARBA" id="ARBA00022475"/>
    </source>
</evidence>
<feature type="transmembrane region" description="Helical" evidence="8">
    <location>
        <begin position="50"/>
        <end position="75"/>
    </location>
</feature>
<comment type="subcellular location">
    <subcellularLocation>
        <location evidence="1 8">Cell membrane</location>
        <topology evidence="1 8">Multi-pass membrane protein</topology>
    </subcellularLocation>
</comment>
<protein>
    <submittedName>
        <fullName evidence="9">ABC transporter permease subunit</fullName>
    </submittedName>
</protein>
<sequence>MNFDWHYFVNTFPELVKYIPMTLLLAILSMLLAIVLGGIITLLHFSHYKVIHWFASIYVSFFRGMPALVQLFLIYYGLPQIFPIFKGLPAIIATVIGLGFKQSAYLSEVFRAAVNSVDRGQIEAGQSLNIKSFKIFRYVILPQAFINALPAAGNTFVGLLKETSLAFTLGITEVFAEGKMLAGDSFKYFETYLAVGLTYWVLIILYSWAQSGVERVLNTPYS</sequence>
<keyword evidence="4 8" id="KW-0812">Transmembrane</keyword>
<evidence type="ECO:0000256" key="4">
    <source>
        <dbReference type="ARBA" id="ARBA00022692"/>
    </source>
</evidence>
<comment type="caution">
    <text evidence="9">The sequence shown here is derived from an EMBL/GenBank/DDBJ whole genome shotgun (WGS) entry which is preliminary data.</text>
</comment>
<name>A0A843Z0U1_LEUME</name>
<dbReference type="SUPFAM" id="SSF161098">
    <property type="entry name" value="MetI-like"/>
    <property type="match status" value="1"/>
</dbReference>
<keyword evidence="7 8" id="KW-0472">Membrane</keyword>
<evidence type="ECO:0000256" key="6">
    <source>
        <dbReference type="ARBA" id="ARBA00022989"/>
    </source>
</evidence>
<dbReference type="InterPro" id="IPR000515">
    <property type="entry name" value="MetI-like"/>
</dbReference>
<accession>A0A843Z0U1</accession>
<evidence type="ECO:0000313" key="9">
    <source>
        <dbReference type="EMBL" id="MQR26844.1"/>
    </source>
</evidence>
<evidence type="ECO:0000256" key="5">
    <source>
        <dbReference type="ARBA" id="ARBA00022970"/>
    </source>
</evidence>
<feature type="transmembrane region" description="Helical" evidence="8">
    <location>
        <begin position="20"/>
        <end position="43"/>
    </location>
</feature>
<keyword evidence="2 8" id="KW-0813">Transport</keyword>
<reference evidence="9 10" key="1">
    <citation type="submission" date="2019-10" db="EMBL/GenBank/DDBJ databases">
        <title>WGS of Leuconostoc mesenteroides.</title>
        <authorList>
            <person name="Melo Bolivar J."/>
            <person name="Marino-Ramirez L."/>
            <person name="Villamil Diaz L.M."/>
        </authorList>
    </citation>
    <scope>NUCLEOTIDE SEQUENCE [LARGE SCALE GENOMIC DNA]</scope>
    <source>
        <strain evidence="9 10">M11</strain>
    </source>
</reference>
<dbReference type="InterPro" id="IPR043429">
    <property type="entry name" value="ArtM/GltK/GlnP/TcyL/YhdX-like"/>
</dbReference>
<proteinExistence type="inferred from homology"/>
<dbReference type="PANTHER" id="PTHR30614">
    <property type="entry name" value="MEMBRANE COMPONENT OF AMINO ACID ABC TRANSPORTER"/>
    <property type="match status" value="1"/>
</dbReference>
<dbReference type="NCBIfam" id="TIGR01726">
    <property type="entry name" value="HEQRo_perm_3TM"/>
    <property type="match status" value="1"/>
</dbReference>
<organism evidence="9 10">
    <name type="scientific">Leuconostoc mesenteroides</name>
    <dbReference type="NCBI Taxonomy" id="1245"/>
    <lineage>
        <taxon>Bacteria</taxon>
        <taxon>Bacillati</taxon>
        <taxon>Bacillota</taxon>
        <taxon>Bacilli</taxon>
        <taxon>Lactobacillales</taxon>
        <taxon>Lactobacillaceae</taxon>
        <taxon>Leuconostoc</taxon>
    </lineage>
</organism>
<dbReference type="RefSeq" id="WP_134086809.1">
    <property type="nucleotide sequence ID" value="NZ_CP133477.1"/>
</dbReference>
<dbReference type="GO" id="GO:0015184">
    <property type="term" value="F:L-cystine transmembrane transporter activity"/>
    <property type="evidence" value="ECO:0007669"/>
    <property type="project" value="TreeGrafter"/>
</dbReference>